<keyword evidence="3" id="KW-0547">Nucleotide-binding</keyword>
<protein>
    <recommendedName>
        <fullName evidence="11">Glutamate-ammonia-ligase adenylyltransferase</fullName>
    </recommendedName>
</protein>
<evidence type="ECO:0008006" key="11">
    <source>
        <dbReference type="Google" id="ProtNLM"/>
    </source>
</evidence>
<dbReference type="PANTHER" id="PTHR30621:SF0">
    <property type="entry name" value="BIFUNCTIONAL GLUTAMINE SYNTHETASE ADENYLYLTRANSFERASE_ADENYLYL-REMOVING ENZYME"/>
    <property type="match status" value="1"/>
</dbReference>
<dbReference type="AlphaFoldDB" id="A0AA37XE78"/>
<dbReference type="SUPFAM" id="SSF81301">
    <property type="entry name" value="Nucleotidyltransferase"/>
    <property type="match status" value="1"/>
</dbReference>
<dbReference type="InterPro" id="IPR005190">
    <property type="entry name" value="GlnE_rpt_dom"/>
</dbReference>
<dbReference type="Proteomes" id="UP001157161">
    <property type="component" value="Unassembled WGS sequence"/>
</dbReference>
<evidence type="ECO:0000259" key="7">
    <source>
        <dbReference type="Pfam" id="PF03710"/>
    </source>
</evidence>
<dbReference type="SUPFAM" id="SSF81593">
    <property type="entry name" value="Nucleotidyltransferase substrate binding subunit/domain"/>
    <property type="match status" value="1"/>
</dbReference>
<accession>A0AA37XE78</accession>
<dbReference type="Gene3D" id="1.20.120.330">
    <property type="entry name" value="Nucleotidyltransferases domain 2"/>
    <property type="match status" value="1"/>
</dbReference>
<evidence type="ECO:0000313" key="9">
    <source>
        <dbReference type="EMBL" id="GMA31548.1"/>
    </source>
</evidence>
<keyword evidence="6" id="KW-0511">Multifunctional enzyme</keyword>
<evidence type="ECO:0000313" key="10">
    <source>
        <dbReference type="Proteomes" id="UP001157161"/>
    </source>
</evidence>
<evidence type="ECO:0000256" key="2">
    <source>
        <dbReference type="ARBA" id="ARBA00022695"/>
    </source>
</evidence>
<sequence length="347" mass="37743">MRQLRRRELNRTAVADVLTSLESDTTPGISSAADAALRGALRIATARVCEQRGLDAPPTTQLVVAMGRLGGHELGYSSDADVMFVHDPHPDVEPAAAQTFALAVAQQVRSLLGETGPEPSLEVDAALRPEGRNGPLTRSFAAYTEYYGRWSSIWERQALLRARPVAGDDALGERFTALIDPLRYAGGLDDSQVRELRRIKARVESERMPRGVPANRHLKLGRGGITDVEWTVQLVQLLHAHDVPGLRTTRTLEALDVAVAAGLVTPEDGSVLRAAWRLAVRARDAIVLATGRTSGARIDVLPSERRELGHVAQLLGYGPDAGGVFEEDYLRTARRARGVVERVFFGE</sequence>
<keyword evidence="2" id="KW-0548">Nucleotidyltransferase</keyword>
<dbReference type="InterPro" id="IPR023057">
    <property type="entry name" value="GlnE"/>
</dbReference>
<comment type="caution">
    <text evidence="9">The sequence shown here is derived from an EMBL/GenBank/DDBJ whole genome shotgun (WGS) entry which is preliminary data.</text>
</comment>
<evidence type="ECO:0000256" key="3">
    <source>
        <dbReference type="ARBA" id="ARBA00022741"/>
    </source>
</evidence>
<keyword evidence="4" id="KW-0067">ATP-binding</keyword>
<dbReference type="GO" id="GO:0000820">
    <property type="term" value="P:regulation of glutamine family amino acid metabolic process"/>
    <property type="evidence" value="ECO:0007669"/>
    <property type="project" value="TreeGrafter"/>
</dbReference>
<keyword evidence="5" id="KW-0460">Magnesium</keyword>
<dbReference type="Gene3D" id="3.30.460.10">
    <property type="entry name" value="Beta Polymerase, domain 2"/>
    <property type="match status" value="1"/>
</dbReference>
<dbReference type="GO" id="GO:0008882">
    <property type="term" value="F:[glutamate-ammonia-ligase] adenylyltransferase activity"/>
    <property type="evidence" value="ECO:0007669"/>
    <property type="project" value="InterPro"/>
</dbReference>
<proteinExistence type="predicted"/>
<reference evidence="9" key="2">
    <citation type="submission" date="2023-02" db="EMBL/GenBank/DDBJ databases">
        <authorList>
            <person name="Sun Q."/>
            <person name="Mori K."/>
        </authorList>
    </citation>
    <scope>NUCLEOTIDE SEQUENCE</scope>
    <source>
        <strain evidence="9">NBRC 112290</strain>
    </source>
</reference>
<dbReference type="GO" id="GO:0005829">
    <property type="term" value="C:cytosol"/>
    <property type="evidence" value="ECO:0007669"/>
    <property type="project" value="TreeGrafter"/>
</dbReference>
<feature type="domain" description="PII-uridylyltransferase/Glutamine-synthetase adenylyltransferase" evidence="8">
    <location>
        <begin position="210"/>
        <end position="343"/>
    </location>
</feature>
<name>A0AA37XE78_9MICO</name>
<keyword evidence="10" id="KW-1185">Reference proteome</keyword>
<gene>
    <name evidence="9" type="ORF">GCM10025875_15400</name>
</gene>
<keyword evidence="1" id="KW-0808">Transferase</keyword>
<evidence type="ECO:0000256" key="1">
    <source>
        <dbReference type="ARBA" id="ARBA00022679"/>
    </source>
</evidence>
<evidence type="ECO:0000256" key="4">
    <source>
        <dbReference type="ARBA" id="ARBA00022840"/>
    </source>
</evidence>
<dbReference type="CDD" id="cd05401">
    <property type="entry name" value="NT_GlnE_GlnD_like"/>
    <property type="match status" value="1"/>
</dbReference>
<reference evidence="9" key="1">
    <citation type="journal article" date="2014" name="Int. J. Syst. Evol. Microbiol.">
        <title>Complete genome sequence of Corynebacterium casei LMG S-19264T (=DSM 44701T), isolated from a smear-ripened cheese.</title>
        <authorList>
            <consortium name="US DOE Joint Genome Institute (JGI-PGF)"/>
            <person name="Walter F."/>
            <person name="Albersmeier A."/>
            <person name="Kalinowski J."/>
            <person name="Ruckert C."/>
        </authorList>
    </citation>
    <scope>NUCLEOTIDE SEQUENCE</scope>
    <source>
        <strain evidence="9">NBRC 112290</strain>
    </source>
</reference>
<dbReference type="Pfam" id="PF03710">
    <property type="entry name" value="GlnE"/>
    <property type="match status" value="1"/>
</dbReference>
<dbReference type="InterPro" id="IPR013546">
    <property type="entry name" value="PII_UdlTrfase/GS_AdlTrfase"/>
</dbReference>
<organism evidence="9 10">
    <name type="scientific">Litorihabitans aurantiacus</name>
    <dbReference type="NCBI Taxonomy" id="1930061"/>
    <lineage>
        <taxon>Bacteria</taxon>
        <taxon>Bacillati</taxon>
        <taxon>Actinomycetota</taxon>
        <taxon>Actinomycetes</taxon>
        <taxon>Micrococcales</taxon>
        <taxon>Beutenbergiaceae</taxon>
        <taxon>Litorihabitans</taxon>
    </lineage>
</organism>
<dbReference type="GO" id="GO:0005524">
    <property type="term" value="F:ATP binding"/>
    <property type="evidence" value="ECO:0007669"/>
    <property type="project" value="UniProtKB-KW"/>
</dbReference>
<evidence type="ECO:0000256" key="5">
    <source>
        <dbReference type="ARBA" id="ARBA00022842"/>
    </source>
</evidence>
<feature type="domain" description="Glutamate-ammonia ligase adenylyltransferase repeated" evidence="7">
    <location>
        <begin position="1"/>
        <end position="176"/>
    </location>
</feature>
<evidence type="ECO:0000256" key="6">
    <source>
        <dbReference type="ARBA" id="ARBA00023268"/>
    </source>
</evidence>
<dbReference type="Pfam" id="PF08335">
    <property type="entry name" value="GlnD_UR_UTase"/>
    <property type="match status" value="1"/>
</dbReference>
<evidence type="ECO:0000259" key="8">
    <source>
        <dbReference type="Pfam" id="PF08335"/>
    </source>
</evidence>
<dbReference type="EMBL" id="BSUM01000001">
    <property type="protein sequence ID" value="GMA31548.1"/>
    <property type="molecule type" value="Genomic_DNA"/>
</dbReference>
<dbReference type="InterPro" id="IPR043519">
    <property type="entry name" value="NT_sf"/>
</dbReference>
<dbReference type="PANTHER" id="PTHR30621">
    <property type="entry name" value="GLUTAMINE SYNTHETASE ADENYLYLTRANSFERASE"/>
    <property type="match status" value="1"/>
</dbReference>